<dbReference type="InterPro" id="IPR002938">
    <property type="entry name" value="FAD-bd"/>
</dbReference>
<evidence type="ECO:0000256" key="2">
    <source>
        <dbReference type="ARBA" id="ARBA00022630"/>
    </source>
</evidence>
<keyword evidence="3" id="KW-0274">FAD</keyword>
<sequence length="504" mass="53509">MPEQPAALPTPAPTPDVLVVGAGPVGLALAVDLARRGVAVRVVDTLAAPTTESRAIVVHSRTLDHLQALGVLDAVLERAVVSRGMELYADGRRLAHVGFDGIDAVHPYSVSLLQTDTEAVLTARLAELGVHVERSTTLTALDARDDGVVATVTAPDGTGATIEAAFVVGTDGARSTVRHLLGLRLEGSFAGEDFLLGDVDGDHDYDPSCFHTFFSPGEATGLLFPLPGDRARVFAQLPPGVDPDRPVTVEWLQEALDERGVRLRVREAHWLTRLRLKHGQVPRYRVGRVFLAGDAAHIHSPAGGLGMNTGIHDAVNLGWKLALAVASGRTGALLDSYEAERHPVGADVIALSTRLTRLGTLRNPVAQRVRNLVLHLGLESTSLDERLAARVEQQRVRYAGSPVVAGHGRTVHPGDFLRLPRTQVADALARTPGHLAVVLPRGWPLHLAEGVTELVVTEEDEDALTEATGLTHGGIVVVRPDGYVGLVGDDPKTGVAQYLALLDG</sequence>
<gene>
    <name evidence="6" type="ORF">GJV82_14910</name>
</gene>
<dbReference type="AlphaFoldDB" id="A0A6N7ZM40"/>
<dbReference type="Pfam" id="PF01494">
    <property type="entry name" value="FAD_binding_3"/>
    <property type="match status" value="1"/>
</dbReference>
<dbReference type="Gene3D" id="3.30.70.2450">
    <property type="match status" value="1"/>
</dbReference>
<comment type="caution">
    <text evidence="6">The sequence shown here is derived from an EMBL/GenBank/DDBJ whole genome shotgun (WGS) entry which is preliminary data.</text>
</comment>
<dbReference type="SUPFAM" id="SSF51905">
    <property type="entry name" value="FAD/NAD(P)-binding domain"/>
    <property type="match status" value="1"/>
</dbReference>
<feature type="domain" description="FAD-binding" evidence="5">
    <location>
        <begin position="16"/>
        <end position="350"/>
    </location>
</feature>
<accession>A0A6N7ZM40</accession>
<dbReference type="GO" id="GO:0016709">
    <property type="term" value="F:oxidoreductase activity, acting on paired donors, with incorporation or reduction of molecular oxygen, NAD(P)H as one donor, and incorporation of one atom of oxygen"/>
    <property type="evidence" value="ECO:0007669"/>
    <property type="project" value="UniProtKB-ARBA"/>
</dbReference>
<dbReference type="PANTHER" id="PTHR43004:SF19">
    <property type="entry name" value="BINDING MONOOXYGENASE, PUTATIVE (JCVI)-RELATED"/>
    <property type="match status" value="1"/>
</dbReference>
<name>A0A6N7ZM40_9MICO</name>
<keyword evidence="4" id="KW-0560">Oxidoreductase</keyword>
<dbReference type="Gene3D" id="3.50.50.60">
    <property type="entry name" value="FAD/NAD(P)-binding domain"/>
    <property type="match status" value="1"/>
</dbReference>
<dbReference type="PRINTS" id="PR00420">
    <property type="entry name" value="RNGMNOXGNASE"/>
</dbReference>
<dbReference type="PANTHER" id="PTHR43004">
    <property type="entry name" value="TRK SYSTEM POTASSIUM UPTAKE PROTEIN"/>
    <property type="match status" value="1"/>
</dbReference>
<evidence type="ECO:0000256" key="4">
    <source>
        <dbReference type="ARBA" id="ARBA00023002"/>
    </source>
</evidence>
<dbReference type="InterPro" id="IPR050641">
    <property type="entry name" value="RIFMO-like"/>
</dbReference>
<evidence type="ECO:0000256" key="3">
    <source>
        <dbReference type="ARBA" id="ARBA00022827"/>
    </source>
</evidence>
<reference evidence="6 7" key="1">
    <citation type="submission" date="2019-11" db="EMBL/GenBank/DDBJ databases">
        <title>Cellulosimicrobium composti sp. nov. isolated from a compost.</title>
        <authorList>
            <person name="Yang Y."/>
        </authorList>
    </citation>
    <scope>NUCLEOTIDE SEQUENCE [LARGE SCALE GENOMIC DNA]</scope>
    <source>
        <strain evidence="6 7">BIT-GX5</strain>
    </source>
</reference>
<dbReference type="Proteomes" id="UP000440668">
    <property type="component" value="Unassembled WGS sequence"/>
</dbReference>
<dbReference type="EMBL" id="WMKA01000041">
    <property type="protein sequence ID" value="MTG90218.1"/>
    <property type="molecule type" value="Genomic_DNA"/>
</dbReference>
<evidence type="ECO:0000313" key="6">
    <source>
        <dbReference type="EMBL" id="MTG90218.1"/>
    </source>
</evidence>
<dbReference type="RefSeq" id="WP_155099766.1">
    <property type="nucleotide sequence ID" value="NZ_WMKA01000041.1"/>
</dbReference>
<dbReference type="Gene3D" id="3.40.30.20">
    <property type="match status" value="1"/>
</dbReference>
<proteinExistence type="predicted"/>
<dbReference type="InterPro" id="IPR038220">
    <property type="entry name" value="PHOX_C_sf"/>
</dbReference>
<dbReference type="GO" id="GO:0071949">
    <property type="term" value="F:FAD binding"/>
    <property type="evidence" value="ECO:0007669"/>
    <property type="project" value="InterPro"/>
</dbReference>
<evidence type="ECO:0000259" key="5">
    <source>
        <dbReference type="Pfam" id="PF01494"/>
    </source>
</evidence>
<evidence type="ECO:0000313" key="7">
    <source>
        <dbReference type="Proteomes" id="UP000440668"/>
    </source>
</evidence>
<comment type="cofactor">
    <cofactor evidence="1">
        <name>FAD</name>
        <dbReference type="ChEBI" id="CHEBI:57692"/>
    </cofactor>
</comment>
<evidence type="ECO:0000256" key="1">
    <source>
        <dbReference type="ARBA" id="ARBA00001974"/>
    </source>
</evidence>
<organism evidence="6 7">
    <name type="scientific">Cellulosimicrobium composti</name>
    <dbReference type="NCBI Taxonomy" id="2672572"/>
    <lineage>
        <taxon>Bacteria</taxon>
        <taxon>Bacillati</taxon>
        <taxon>Actinomycetota</taxon>
        <taxon>Actinomycetes</taxon>
        <taxon>Micrococcales</taxon>
        <taxon>Promicromonosporaceae</taxon>
        <taxon>Cellulosimicrobium</taxon>
    </lineage>
</organism>
<keyword evidence="2" id="KW-0285">Flavoprotein</keyword>
<protein>
    <recommendedName>
        <fullName evidence="5">FAD-binding domain-containing protein</fullName>
    </recommendedName>
</protein>
<dbReference type="InterPro" id="IPR036188">
    <property type="entry name" value="FAD/NAD-bd_sf"/>
</dbReference>